<keyword evidence="3" id="KW-1185">Reference proteome</keyword>
<accession>A0ABW3T3Z5</accession>
<keyword evidence="1" id="KW-0732">Signal</keyword>
<dbReference type="EMBL" id="JBHTLQ010000020">
    <property type="protein sequence ID" value="MFD1191021.1"/>
    <property type="molecule type" value="Genomic_DNA"/>
</dbReference>
<protein>
    <submittedName>
        <fullName evidence="2">Uncharacterized protein</fullName>
    </submittedName>
</protein>
<evidence type="ECO:0000313" key="2">
    <source>
        <dbReference type="EMBL" id="MFD1191021.1"/>
    </source>
</evidence>
<sequence length="81" mass="8270">MNLSKLFAATACVAALTAVSTSALAASAPDGQYEYRVGPPPSNPHDVFRPVIRTAKPDAAVAAKDCPCPMMQGPASQTPNG</sequence>
<feature type="signal peptide" evidence="1">
    <location>
        <begin position="1"/>
        <end position="25"/>
    </location>
</feature>
<gene>
    <name evidence="2" type="ORF">ACFQ27_10555</name>
</gene>
<organism evidence="2 3">
    <name type="scientific">Phenylobacterium conjunctum</name>
    <dbReference type="NCBI Taxonomy" id="1298959"/>
    <lineage>
        <taxon>Bacteria</taxon>
        <taxon>Pseudomonadati</taxon>
        <taxon>Pseudomonadota</taxon>
        <taxon>Alphaproteobacteria</taxon>
        <taxon>Caulobacterales</taxon>
        <taxon>Caulobacteraceae</taxon>
        <taxon>Phenylobacterium</taxon>
    </lineage>
</organism>
<reference evidence="3" key="1">
    <citation type="journal article" date="2019" name="Int. J. Syst. Evol. Microbiol.">
        <title>The Global Catalogue of Microorganisms (GCM) 10K type strain sequencing project: providing services to taxonomists for standard genome sequencing and annotation.</title>
        <authorList>
            <consortium name="The Broad Institute Genomics Platform"/>
            <consortium name="The Broad Institute Genome Sequencing Center for Infectious Disease"/>
            <person name="Wu L."/>
            <person name="Ma J."/>
        </authorList>
    </citation>
    <scope>NUCLEOTIDE SEQUENCE [LARGE SCALE GENOMIC DNA]</scope>
    <source>
        <strain evidence="3">CCUG 55074</strain>
    </source>
</reference>
<evidence type="ECO:0000313" key="3">
    <source>
        <dbReference type="Proteomes" id="UP001597216"/>
    </source>
</evidence>
<dbReference type="Proteomes" id="UP001597216">
    <property type="component" value="Unassembled WGS sequence"/>
</dbReference>
<feature type="chain" id="PRO_5046675847" evidence="1">
    <location>
        <begin position="26"/>
        <end position="81"/>
    </location>
</feature>
<name>A0ABW3T3Z5_9CAUL</name>
<evidence type="ECO:0000256" key="1">
    <source>
        <dbReference type="SAM" id="SignalP"/>
    </source>
</evidence>
<dbReference type="RefSeq" id="WP_242562165.1">
    <property type="nucleotide sequence ID" value="NZ_JBHTLQ010000020.1"/>
</dbReference>
<proteinExistence type="predicted"/>
<comment type="caution">
    <text evidence="2">The sequence shown here is derived from an EMBL/GenBank/DDBJ whole genome shotgun (WGS) entry which is preliminary data.</text>
</comment>